<proteinExistence type="predicted"/>
<dbReference type="InterPro" id="IPR034984">
    <property type="entry name" value="Imelysin-like_IPPA"/>
</dbReference>
<evidence type="ECO:0000313" key="5">
    <source>
        <dbReference type="Proteomes" id="UP000249873"/>
    </source>
</evidence>
<accession>A0A2Z4G9B0</accession>
<gene>
    <name evidence="4" type="ORF">DJ013_06075</name>
</gene>
<dbReference type="KEGG" id="als:DJ013_06075"/>
<reference evidence="4 5" key="1">
    <citation type="submission" date="2018-05" db="EMBL/GenBank/DDBJ databases">
        <title>Complete genome sequence of Arcticibacterium luteifluviistationis SM1504T, a cytophagaceae bacterium isolated from Arctic surface seawater.</title>
        <authorList>
            <person name="Li Y."/>
            <person name="Qin Q.-L."/>
        </authorList>
    </citation>
    <scope>NUCLEOTIDE SEQUENCE [LARGE SCALE GENOMIC DNA]</scope>
    <source>
        <strain evidence="4 5">SM1504</strain>
    </source>
</reference>
<dbReference type="EMBL" id="CP029480">
    <property type="protein sequence ID" value="AWV97756.1"/>
    <property type="molecule type" value="Genomic_DNA"/>
</dbReference>
<dbReference type="OrthoDB" id="650514at2"/>
<keyword evidence="2" id="KW-0732">Signal</keyword>
<dbReference type="Proteomes" id="UP000249873">
    <property type="component" value="Chromosome"/>
</dbReference>
<feature type="domain" description="Imelysin-like" evidence="3">
    <location>
        <begin position="44"/>
        <end position="298"/>
    </location>
</feature>
<name>A0A2Z4G9B0_9BACT</name>
<dbReference type="CDD" id="cd14659">
    <property type="entry name" value="Imelysin-like_IPPA"/>
    <property type="match status" value="1"/>
</dbReference>
<dbReference type="AlphaFoldDB" id="A0A2Z4G9B0"/>
<dbReference type="InterPro" id="IPR018976">
    <property type="entry name" value="Imelysin-like"/>
</dbReference>
<evidence type="ECO:0000313" key="4">
    <source>
        <dbReference type="EMBL" id="AWV97756.1"/>
    </source>
</evidence>
<dbReference type="Pfam" id="PF09375">
    <property type="entry name" value="Peptidase_M75"/>
    <property type="match status" value="1"/>
</dbReference>
<dbReference type="PROSITE" id="PS51257">
    <property type="entry name" value="PROKAR_LIPOPROTEIN"/>
    <property type="match status" value="1"/>
</dbReference>
<dbReference type="InterPro" id="IPR038352">
    <property type="entry name" value="Imelysin_sf"/>
</dbReference>
<comment type="subcellular location">
    <subcellularLocation>
        <location evidence="1">Cell envelope</location>
    </subcellularLocation>
</comment>
<dbReference type="RefSeq" id="WP_111370858.1">
    <property type="nucleotide sequence ID" value="NZ_CP029480.1"/>
</dbReference>
<dbReference type="Gene3D" id="1.20.1420.20">
    <property type="entry name" value="M75 peptidase, HXXE motif"/>
    <property type="match status" value="1"/>
</dbReference>
<organism evidence="4 5">
    <name type="scientific">Arcticibacterium luteifluviistationis</name>
    <dbReference type="NCBI Taxonomy" id="1784714"/>
    <lineage>
        <taxon>Bacteria</taxon>
        <taxon>Pseudomonadati</taxon>
        <taxon>Bacteroidota</taxon>
        <taxon>Cytophagia</taxon>
        <taxon>Cytophagales</taxon>
        <taxon>Leadbetterellaceae</taxon>
        <taxon>Arcticibacterium</taxon>
    </lineage>
</organism>
<keyword evidence="5" id="KW-1185">Reference proteome</keyword>
<evidence type="ECO:0000259" key="3">
    <source>
        <dbReference type="Pfam" id="PF09375"/>
    </source>
</evidence>
<protein>
    <recommendedName>
        <fullName evidence="3">Imelysin-like domain-containing protein</fullName>
    </recommendedName>
</protein>
<evidence type="ECO:0000256" key="1">
    <source>
        <dbReference type="ARBA" id="ARBA00004196"/>
    </source>
</evidence>
<dbReference type="GO" id="GO:0030313">
    <property type="term" value="C:cell envelope"/>
    <property type="evidence" value="ECO:0007669"/>
    <property type="project" value="UniProtKB-SubCell"/>
</dbReference>
<evidence type="ECO:0000256" key="2">
    <source>
        <dbReference type="ARBA" id="ARBA00022729"/>
    </source>
</evidence>
<sequence>MKSIISVGILSLGFLLSCSKSTDPVLVDTFDRKAFLENYADSYIIPGFQTLSTQTTLLNTTINDLSLNSDLSSAKQNWKVAYEAFLHVTLYNIGPAEEQVLTKSLVEEVATFPINTEALSTAITSGNYQVGSVARDLRGFLALEYLLFSEDAQGSDAWLAVVKAIAQDINERVADVNSAWPTFRETFVNNNGTSAGSSTSAIYNEFLKSFEALKNFKLGLPLGLRPGQTEALPGNVESPYSENNLLFSNTHFQVLKSFWEGNSGLGFREYLLTVEGGEALVNSTELQIKEVETAFLNVNETDFEASQLDGNQNLIALHTELQKLTRFFKSEMSSLLGIAITFSSGDGD</sequence>